<gene>
    <name evidence="1" type="ORF">CWR43_02705</name>
    <name evidence="2" type="ORF">N2599_33980</name>
</gene>
<dbReference type="Pfam" id="PF11154">
    <property type="entry name" value="DUF2934"/>
    <property type="match status" value="1"/>
</dbReference>
<dbReference type="Proteomes" id="UP001060123">
    <property type="component" value="Plasmid pWSM1592_1"/>
</dbReference>
<evidence type="ECO:0000313" key="1">
    <source>
        <dbReference type="EMBL" id="PKA44767.1"/>
    </source>
</evidence>
<dbReference type="Proteomes" id="UP000232164">
    <property type="component" value="Unassembled WGS sequence"/>
</dbReference>
<geneLocation type="plasmid" evidence="2 4">
    <name>pWSM1592_1</name>
</geneLocation>
<keyword evidence="2" id="KW-0614">Plasmid</keyword>
<dbReference type="InterPro" id="IPR021327">
    <property type="entry name" value="DUF2934"/>
</dbReference>
<name>A0A2N0DF93_RHISU</name>
<dbReference type="EMBL" id="PIQN01000003">
    <property type="protein sequence ID" value="PKA44767.1"/>
    <property type="molecule type" value="Genomic_DNA"/>
</dbReference>
<evidence type="ECO:0000313" key="4">
    <source>
        <dbReference type="Proteomes" id="UP001060123"/>
    </source>
</evidence>
<dbReference type="STRING" id="1041146.GCA_000427985_02160"/>
<accession>A0A2N0DF93</accession>
<reference evidence="1 3" key="2">
    <citation type="submission" date="2017-12" db="EMBL/GenBank/DDBJ databases">
        <title>Genome sequence of Rhizobium sullae HCNT1 isolated from Sulla coronaria nodules and featuring peculiar denitrification phenotypes.</title>
        <authorList>
            <person name="De Diego-Diaz B."/>
            <person name="Treu L."/>
            <person name="Campanaro S."/>
            <person name="Da Silva Duarte V."/>
            <person name="Basaglia M."/>
            <person name="Favaro L."/>
            <person name="Casella S."/>
            <person name="Squartini A."/>
        </authorList>
    </citation>
    <scope>NUCLEOTIDE SEQUENCE [LARGE SCALE GENOMIC DNA]</scope>
    <source>
        <strain evidence="1 3">HCNT1</strain>
    </source>
</reference>
<organism evidence="1 3">
    <name type="scientific">Rhizobium sullae</name>
    <name type="common">Rhizobium hedysari</name>
    <dbReference type="NCBI Taxonomy" id="50338"/>
    <lineage>
        <taxon>Bacteria</taxon>
        <taxon>Pseudomonadati</taxon>
        <taxon>Pseudomonadota</taxon>
        <taxon>Alphaproteobacteria</taxon>
        <taxon>Hyphomicrobiales</taxon>
        <taxon>Rhizobiaceae</taxon>
        <taxon>Rhizobium/Agrobacterium group</taxon>
        <taxon>Rhizobium</taxon>
    </lineage>
</organism>
<reference evidence="2" key="3">
    <citation type="submission" date="2022-09" db="EMBL/GenBank/DDBJ databases">
        <title>Australian commercial rhizobial inoculants.</title>
        <authorList>
            <person name="Kohlmeier M.G."/>
            <person name="O'Hara G.W."/>
            <person name="Colombi E."/>
            <person name="Ramsay J.P."/>
            <person name="Terpolilli J."/>
        </authorList>
    </citation>
    <scope>NUCLEOTIDE SEQUENCE</scope>
    <source>
        <strain evidence="2">WSM1592</strain>
        <plasmid evidence="2">pWSM1592_1</plasmid>
    </source>
</reference>
<dbReference type="RefSeq" id="WP_027511544.1">
    <property type="nucleotide sequence ID" value="NZ_CP104144.1"/>
</dbReference>
<proteinExistence type="predicted"/>
<dbReference type="EMBL" id="CP104144">
    <property type="protein sequence ID" value="UWU17721.1"/>
    <property type="molecule type" value="Genomic_DNA"/>
</dbReference>
<reference evidence="1 3" key="1">
    <citation type="submission" date="2017-11" db="EMBL/GenBank/DDBJ databases">
        <authorList>
            <person name="Han C.G."/>
        </authorList>
    </citation>
    <scope>NUCLEOTIDE SEQUENCE [LARGE SCALE GENOMIC DNA]</scope>
    <source>
        <strain evidence="1 3">HCNT1</strain>
    </source>
</reference>
<evidence type="ECO:0000313" key="2">
    <source>
        <dbReference type="EMBL" id="UWU17721.1"/>
    </source>
</evidence>
<evidence type="ECO:0000313" key="3">
    <source>
        <dbReference type="Proteomes" id="UP000232164"/>
    </source>
</evidence>
<dbReference type="AlphaFoldDB" id="A0A2N0DF93"/>
<sequence>MNHQNRDEWIAKRAYALWEGCGREHGRNVEHWAQATREYDELERTRASADGQEVLVRFRPKPAITISPRRAEPGSAAMRG</sequence>
<keyword evidence="4" id="KW-1185">Reference proteome</keyword>
<protein>
    <submittedName>
        <fullName evidence="1">DUF2934 domain-containing protein</fullName>
    </submittedName>
</protein>